<evidence type="ECO:0000313" key="2">
    <source>
        <dbReference type="WBParaSite" id="TREG1_99810.1"/>
    </source>
</evidence>
<reference evidence="2" key="2">
    <citation type="submission" date="2023-11" db="UniProtKB">
        <authorList>
            <consortium name="WormBaseParasite"/>
        </authorList>
    </citation>
    <scope>IDENTIFICATION</scope>
</reference>
<evidence type="ECO:0000313" key="1">
    <source>
        <dbReference type="Proteomes" id="UP000050795"/>
    </source>
</evidence>
<dbReference type="WBParaSite" id="TREG1_99810.1">
    <property type="protein sequence ID" value="TREG1_99810.1"/>
    <property type="gene ID" value="TREG1_99810"/>
</dbReference>
<sequence>MKTQGYQLASLFDAKFPGKLDDTLVNRLCKSIVCQHEFHKKIWSQLSNSEWDLISKHASRWNSNYEYTTELHIILKVAVALSFRYAFLIGNVDKGPQDIVLYSLNLSDKQVRVILTEALARCLENILSLDDLKLVLWITSPNLMTFLHILSAETNVHIQKNIVVICAHIFLYLITNNEVCVDQQPFIKCFELSDFGVDVLLHVEQLTRKFGVRFDPLTIPEEFQFTVEKYNTFSSQAQVKLLYLTFTGIINTTSSTNSWISYLKSSKDLPQLCVSLISLCFKTKQTLYHELWEFVLSEWVSALHTSLVEGKVDSILSIINPLCLCPDTYLQLDTGSELLKKILSVLVDPTYSLKGSCIERCYTRLWILAKILLRCSPTLVISLSDINDVVDYLISLSSDHLTSKENAAFDFFKEICLIYWASEQSFISSLIGKLLDSFIIHRDCRAFFVFLFPTMQILQELALRYGHMNVYEKFWICFFKILNKVYNVFIDQSALSSSVHNERLLETVITILKILSCDSYISLWTDECRSVFSKFVDDSMSDVAVGIFKNDACFRGLTISVFLIFMVCECHDQSKHDASKYMDHSPEYIWNTINRLIDFDMMEITESKGVCEVLWNAIEFLEKESVKQSNDLWKKVVSSLKTKWNQNFGEDYILSLRESSNQKYCPDCKENIKELLDDIIISSTSNMIADCTEG</sequence>
<reference evidence="1" key="1">
    <citation type="submission" date="2022-06" db="EMBL/GenBank/DDBJ databases">
        <authorList>
            <person name="Berger JAMES D."/>
            <person name="Berger JAMES D."/>
        </authorList>
    </citation>
    <scope>NUCLEOTIDE SEQUENCE [LARGE SCALE GENOMIC DNA]</scope>
</reference>
<protein>
    <submittedName>
        <fullName evidence="2">DUF2428 domain-containing protein</fullName>
    </submittedName>
</protein>
<dbReference type="Proteomes" id="UP000050795">
    <property type="component" value="Unassembled WGS sequence"/>
</dbReference>
<keyword evidence="1" id="KW-1185">Reference proteome</keyword>
<accession>A0AA85KKC0</accession>
<dbReference type="AlphaFoldDB" id="A0AA85KKC0"/>
<name>A0AA85KKC0_TRIRE</name>
<organism evidence="1 2">
    <name type="scientific">Trichobilharzia regenti</name>
    <name type="common">Nasal bird schistosome</name>
    <dbReference type="NCBI Taxonomy" id="157069"/>
    <lineage>
        <taxon>Eukaryota</taxon>
        <taxon>Metazoa</taxon>
        <taxon>Spiralia</taxon>
        <taxon>Lophotrochozoa</taxon>
        <taxon>Platyhelminthes</taxon>
        <taxon>Trematoda</taxon>
        <taxon>Digenea</taxon>
        <taxon>Strigeidida</taxon>
        <taxon>Schistosomatoidea</taxon>
        <taxon>Schistosomatidae</taxon>
        <taxon>Trichobilharzia</taxon>
    </lineage>
</organism>
<proteinExistence type="predicted"/>